<name>A0A1X0VBS4_LEUPS</name>
<comment type="caution">
    <text evidence="1">The sequence shown here is derived from an EMBL/GenBank/DDBJ whole genome shotgun (WGS) entry which is preliminary data.</text>
</comment>
<organism evidence="1 2">
    <name type="scientific">Leuconostoc pseudomesenteroides</name>
    <dbReference type="NCBI Taxonomy" id="33968"/>
    <lineage>
        <taxon>Bacteria</taxon>
        <taxon>Bacillati</taxon>
        <taxon>Bacillota</taxon>
        <taxon>Bacilli</taxon>
        <taxon>Lactobacillales</taxon>
        <taxon>Lactobacillaceae</taxon>
        <taxon>Leuconostoc</taxon>
    </lineage>
</organism>
<dbReference type="InterPro" id="IPR036412">
    <property type="entry name" value="HAD-like_sf"/>
</dbReference>
<dbReference type="SFLD" id="SFLDG01129">
    <property type="entry name" value="C1.5:_HAD__Beta-PGM__Phosphata"/>
    <property type="match status" value="1"/>
</dbReference>
<accession>A0A1X0VBS4</accession>
<dbReference type="STRING" id="33968.BMS77_06800"/>
<gene>
    <name evidence="1" type="ORF">BMR96_08540</name>
</gene>
<evidence type="ECO:0000313" key="1">
    <source>
        <dbReference type="EMBL" id="ORI97192.1"/>
    </source>
</evidence>
<dbReference type="InterPro" id="IPR006439">
    <property type="entry name" value="HAD-SF_hydro_IA"/>
</dbReference>
<dbReference type="GO" id="GO:0008253">
    <property type="term" value="F:5'-nucleotidase activity"/>
    <property type="evidence" value="ECO:0007669"/>
    <property type="project" value="InterPro"/>
</dbReference>
<reference evidence="1 2" key="1">
    <citation type="journal article" date="2017" name="Front. Microbiol.">
        <title>Genomic Characterization of Dairy Associated Leuconostoc Species and Diversity of Leuconostocs in Undefined Mixed Mesophilic Starter Cultures.</title>
        <authorList>
            <person name="Frantzen C.A."/>
            <person name="Kot W."/>
            <person name="Pedersen T.B."/>
            <person name="Ardo Y.M."/>
            <person name="Broadbent J.R."/>
            <person name="Neve H."/>
            <person name="Hansen L.H."/>
            <person name="Dal Bello F."/>
            <person name="Ostlie H.M."/>
            <person name="Kleppen H.P."/>
            <person name="Vogensen F.K."/>
            <person name="Holo H."/>
        </authorList>
    </citation>
    <scope>NUCLEOTIDE SEQUENCE [LARGE SCALE GENOMIC DNA]</scope>
    <source>
        <strain evidence="1 2">LMGCF08</strain>
    </source>
</reference>
<dbReference type="PANTHER" id="PTHR47478:SF1">
    <property type="entry name" value="PYRIMIDINE 5'-NUCLEOTIDASE YJJG"/>
    <property type="match status" value="1"/>
</dbReference>
<dbReference type="Proteomes" id="UP000192288">
    <property type="component" value="Unassembled WGS sequence"/>
</dbReference>
<dbReference type="RefSeq" id="WP_080519369.1">
    <property type="nucleotide sequence ID" value="NZ_MPLS01000039.1"/>
</dbReference>
<dbReference type="InterPro" id="IPR011951">
    <property type="entry name" value="HAD-SF_hydro_IA_YjjG/PynA"/>
</dbReference>
<dbReference type="NCBIfam" id="TIGR02254">
    <property type="entry name" value="YjjG_YfnB"/>
    <property type="match status" value="1"/>
</dbReference>
<dbReference type="InterPro" id="IPR023198">
    <property type="entry name" value="PGP-like_dom2"/>
</dbReference>
<dbReference type="InterPro" id="IPR052550">
    <property type="entry name" value="Pyrimidine_5'-ntase_YjjG"/>
</dbReference>
<proteinExistence type="predicted"/>
<dbReference type="PRINTS" id="PR00413">
    <property type="entry name" value="HADHALOGNASE"/>
</dbReference>
<evidence type="ECO:0000313" key="2">
    <source>
        <dbReference type="Proteomes" id="UP000192288"/>
    </source>
</evidence>
<dbReference type="Gene3D" id="1.10.150.240">
    <property type="entry name" value="Putative phosphatase, domain 2"/>
    <property type="match status" value="1"/>
</dbReference>
<dbReference type="SFLD" id="SFLDG01135">
    <property type="entry name" value="C1.5.6:_HAD__Beta-PGM__Phospha"/>
    <property type="match status" value="1"/>
</dbReference>
<dbReference type="SUPFAM" id="SSF56784">
    <property type="entry name" value="HAD-like"/>
    <property type="match status" value="1"/>
</dbReference>
<dbReference type="InterPro" id="IPR023214">
    <property type="entry name" value="HAD_sf"/>
</dbReference>
<dbReference type="EMBL" id="MPLS01000039">
    <property type="protein sequence ID" value="ORI97192.1"/>
    <property type="molecule type" value="Genomic_DNA"/>
</dbReference>
<dbReference type="SFLD" id="SFLDS00003">
    <property type="entry name" value="Haloacid_Dehalogenase"/>
    <property type="match status" value="1"/>
</dbReference>
<dbReference type="Gene3D" id="3.40.50.1000">
    <property type="entry name" value="HAD superfamily/HAD-like"/>
    <property type="match status" value="1"/>
</dbReference>
<dbReference type="AlphaFoldDB" id="A0A1X0VBS4"/>
<dbReference type="eggNOG" id="COG1011">
    <property type="taxonomic scope" value="Bacteria"/>
</dbReference>
<protein>
    <submittedName>
        <fullName evidence="1">Noncanonical pyrimidine nucleotidase, YjjG family</fullName>
    </submittedName>
</protein>
<dbReference type="InterPro" id="IPR041492">
    <property type="entry name" value="HAD_2"/>
</dbReference>
<sequence length="226" mass="25569">MIKNIIFDLDDTLLDFQRGEYESVRSILKNAGAPDIEEAFKIYGQINANVWQQIESGEAAQPLLNRRFSDTLNQLNIKSDGQQLEQIYREHLNHNFHVIPGATNLLKQLKSNGFRLIVGTNGVAKTQHERLVGSGINSYFDEIFISEEIGYRKPEPQFFETILNNNPDRNISNTVMIGDRLSADIVGANAVGMKSIWYNPHQNQATSKSAPTYIANDYQDILNLIL</sequence>
<dbReference type="NCBIfam" id="TIGR01509">
    <property type="entry name" value="HAD-SF-IA-v3"/>
    <property type="match status" value="1"/>
</dbReference>
<dbReference type="NCBIfam" id="TIGR01549">
    <property type="entry name" value="HAD-SF-IA-v1"/>
    <property type="match status" value="1"/>
</dbReference>
<dbReference type="Pfam" id="PF13419">
    <property type="entry name" value="HAD_2"/>
    <property type="match status" value="1"/>
</dbReference>
<dbReference type="PANTHER" id="PTHR47478">
    <property type="match status" value="1"/>
</dbReference>